<dbReference type="PATRIC" id="fig|698758.3.peg.1823"/>
<keyword evidence="5" id="KW-0804">Transcription</keyword>
<dbReference type="GO" id="GO:0032993">
    <property type="term" value="C:protein-DNA complex"/>
    <property type="evidence" value="ECO:0007669"/>
    <property type="project" value="TreeGrafter"/>
</dbReference>
<dbReference type="HOGENOM" id="CLU_000445_14_3_9"/>
<dbReference type="Proteomes" id="UP000006294">
    <property type="component" value="Chromosome"/>
</dbReference>
<organism evidence="8 9">
    <name type="scientific">Amphibacillus xylanus (strain ATCC 51415 / DSM 6626 / JCM 7361 / LMG 17667 / NBRC 15112 / Ep01)</name>
    <dbReference type="NCBI Taxonomy" id="698758"/>
    <lineage>
        <taxon>Bacteria</taxon>
        <taxon>Bacillati</taxon>
        <taxon>Bacillota</taxon>
        <taxon>Bacilli</taxon>
        <taxon>Bacillales</taxon>
        <taxon>Bacillaceae</taxon>
        <taxon>Amphibacillus</taxon>
    </lineage>
</organism>
<gene>
    <name evidence="8" type="ordered locus">AXY_18230</name>
</gene>
<dbReference type="Gene3D" id="1.10.10.10">
    <property type="entry name" value="Winged helix-like DNA-binding domain superfamily/Winged helix DNA-binding domain"/>
    <property type="match status" value="1"/>
</dbReference>
<sequence length="335" mass="39011">MLEICIIDDEPLALQYLRFLLNQIDDVKVTGAYSDPQKLINHIRTKRVDTVLMDIQMPGITGIELAEQLLMIQPKIEIVFVTAYDEYAIKAFEINALDYILKPIQKHRLELSINRIKEELAENITFKTDQATFVINNLGKLSIEKNGQPISIKWRTTKAKELFACFTQGHLHSFRKAKLISEMWGNLAWDNASSQLYSSVYQIRRVLQKANIPIEIVSQDEYYKVNLSSVKIMSIEWKQAVLNLLDAENPSVSNFIELLKIYQGDYLEDIKQDWAIPERNGLRELWIQFIQYLIDLIKEQEEQPLHLIAKIKSLVRFDQEVLAIVEERTSTLNYH</sequence>
<keyword evidence="3" id="KW-0805">Transcription regulation</keyword>
<dbReference type="OrthoDB" id="3190595at2"/>
<evidence type="ECO:0000313" key="9">
    <source>
        <dbReference type="Proteomes" id="UP000006294"/>
    </source>
</evidence>
<dbReference type="SUPFAM" id="SSF52172">
    <property type="entry name" value="CheY-like"/>
    <property type="match status" value="1"/>
</dbReference>
<dbReference type="STRING" id="698758.AXY_18230"/>
<dbReference type="PANTHER" id="PTHR48111:SF1">
    <property type="entry name" value="TWO-COMPONENT RESPONSE REGULATOR ORR33"/>
    <property type="match status" value="1"/>
</dbReference>
<dbReference type="Gene3D" id="3.40.50.2300">
    <property type="match status" value="1"/>
</dbReference>
<proteinExistence type="predicted"/>
<dbReference type="PANTHER" id="PTHR48111">
    <property type="entry name" value="REGULATOR OF RPOS"/>
    <property type="match status" value="1"/>
</dbReference>
<protein>
    <submittedName>
        <fullName evidence="8">Putative two-component system response regulator</fullName>
    </submittedName>
</protein>
<evidence type="ECO:0000256" key="5">
    <source>
        <dbReference type="ARBA" id="ARBA00023163"/>
    </source>
</evidence>
<keyword evidence="2" id="KW-0902">Two-component regulatory system</keyword>
<dbReference type="GO" id="GO:0000156">
    <property type="term" value="F:phosphorelay response regulator activity"/>
    <property type="evidence" value="ECO:0007669"/>
    <property type="project" value="TreeGrafter"/>
</dbReference>
<evidence type="ECO:0000256" key="3">
    <source>
        <dbReference type="ARBA" id="ARBA00023015"/>
    </source>
</evidence>
<dbReference type="GO" id="GO:0006355">
    <property type="term" value="P:regulation of DNA-templated transcription"/>
    <property type="evidence" value="ECO:0007669"/>
    <property type="project" value="TreeGrafter"/>
</dbReference>
<dbReference type="EMBL" id="AP012050">
    <property type="protein sequence ID" value="BAM47955.1"/>
    <property type="molecule type" value="Genomic_DNA"/>
</dbReference>
<evidence type="ECO:0000256" key="4">
    <source>
        <dbReference type="ARBA" id="ARBA00023125"/>
    </source>
</evidence>
<dbReference type="PROSITE" id="PS50110">
    <property type="entry name" value="RESPONSE_REGULATORY"/>
    <property type="match status" value="1"/>
</dbReference>
<dbReference type="eggNOG" id="COG3947">
    <property type="taxonomic scope" value="Bacteria"/>
</dbReference>
<keyword evidence="9" id="KW-1185">Reference proteome</keyword>
<dbReference type="RefSeq" id="WP_015010544.1">
    <property type="nucleotide sequence ID" value="NC_018704.1"/>
</dbReference>
<evidence type="ECO:0000256" key="6">
    <source>
        <dbReference type="PROSITE-ProRule" id="PRU00169"/>
    </source>
</evidence>
<evidence type="ECO:0000313" key="8">
    <source>
        <dbReference type="EMBL" id="BAM47955.1"/>
    </source>
</evidence>
<dbReference type="InterPro" id="IPR036388">
    <property type="entry name" value="WH-like_DNA-bd_sf"/>
</dbReference>
<feature type="modified residue" description="4-aspartylphosphate" evidence="6">
    <location>
        <position position="54"/>
    </location>
</feature>
<dbReference type="GO" id="GO:0000976">
    <property type="term" value="F:transcription cis-regulatory region binding"/>
    <property type="evidence" value="ECO:0007669"/>
    <property type="project" value="TreeGrafter"/>
</dbReference>
<dbReference type="SMART" id="SM00448">
    <property type="entry name" value="REC"/>
    <property type="match status" value="1"/>
</dbReference>
<name>K0IZH4_AMPXN</name>
<dbReference type="InterPro" id="IPR039420">
    <property type="entry name" value="WalR-like"/>
</dbReference>
<keyword evidence="4" id="KW-0238">DNA-binding</keyword>
<dbReference type="AlphaFoldDB" id="K0IZH4"/>
<feature type="domain" description="Response regulatory" evidence="7">
    <location>
        <begin position="3"/>
        <end position="117"/>
    </location>
</feature>
<dbReference type="KEGG" id="axl:AXY_18230"/>
<dbReference type="GO" id="GO:0005829">
    <property type="term" value="C:cytosol"/>
    <property type="evidence" value="ECO:0007669"/>
    <property type="project" value="TreeGrafter"/>
</dbReference>
<keyword evidence="1 6" id="KW-0597">Phosphoprotein</keyword>
<evidence type="ECO:0000259" key="7">
    <source>
        <dbReference type="PROSITE" id="PS50110"/>
    </source>
</evidence>
<dbReference type="InterPro" id="IPR011006">
    <property type="entry name" value="CheY-like_superfamily"/>
</dbReference>
<accession>K0IZH4</accession>
<dbReference type="Pfam" id="PF00072">
    <property type="entry name" value="Response_reg"/>
    <property type="match status" value="1"/>
</dbReference>
<evidence type="ECO:0000256" key="1">
    <source>
        <dbReference type="ARBA" id="ARBA00022553"/>
    </source>
</evidence>
<reference evidence="8 9" key="1">
    <citation type="submission" date="2011-01" db="EMBL/GenBank/DDBJ databases">
        <title>Whole genome sequence of Amphibacillus xylinus NBRC 15112.</title>
        <authorList>
            <person name="Nakazawa H."/>
            <person name="Katano Y."/>
            <person name="Nakamura S."/>
            <person name="Sasagawa M."/>
            <person name="Fukada J."/>
            <person name="Arai T."/>
            <person name="Sasakura N."/>
            <person name="Mochizuki D."/>
            <person name="Hosoyama A."/>
            <person name="Harada K."/>
            <person name="Horikawa H."/>
            <person name="Kato Y."/>
            <person name="Harada T."/>
            <person name="Sasaki K."/>
            <person name="Sekiguchi M."/>
            <person name="Hodoyama M."/>
            <person name="Nishiko R."/>
            <person name="Narita H."/>
            <person name="Hanamaki A."/>
            <person name="Hata C."/>
            <person name="Konno Y."/>
            <person name="Niimura Y."/>
            <person name="Yamazaki S."/>
            <person name="Fujita N."/>
        </authorList>
    </citation>
    <scope>NUCLEOTIDE SEQUENCE [LARGE SCALE GENOMIC DNA]</scope>
    <source>
        <strain evidence="9">ATCC 51415 / DSM 6626 / JCM 7361 / LMG 17667 / NBRC 15112 / Ep01</strain>
    </source>
</reference>
<evidence type="ECO:0000256" key="2">
    <source>
        <dbReference type="ARBA" id="ARBA00023012"/>
    </source>
</evidence>
<dbReference type="InterPro" id="IPR001789">
    <property type="entry name" value="Sig_transdc_resp-reg_receiver"/>
</dbReference>